<keyword evidence="2" id="KW-1185">Reference proteome</keyword>
<dbReference type="Proteomes" id="UP000030647">
    <property type="component" value="Unassembled WGS sequence"/>
</dbReference>
<evidence type="ECO:0000313" key="2">
    <source>
        <dbReference type="Proteomes" id="UP000030647"/>
    </source>
</evidence>
<reference evidence="2" key="1">
    <citation type="journal article" date="2013" name="Genome Announc.">
        <title>Whole-Genome Sequencing of Lactobacillus shenzhenensis Strain LY-73T.</title>
        <authorList>
            <person name="Lin Z."/>
            <person name="Liu Z."/>
            <person name="Yang R."/>
            <person name="Zou Y."/>
            <person name="Wan D."/>
            <person name="Chen J."/>
            <person name="Guo M."/>
            <person name="Zhao J."/>
            <person name="Fang C."/>
            <person name="Yang R."/>
            <person name="Liu F."/>
        </authorList>
    </citation>
    <scope>NUCLEOTIDE SEQUENCE [LARGE SCALE GENOMIC DNA]</scope>
    <source>
        <strain evidence="2">LY-73</strain>
    </source>
</reference>
<sequence length="84" mass="9194">MVLNKRKGKLVMDQFINDYQPLSQEKLSNVRGGGAVDSIAGMVSTYVSPMVDHASPLGLFNKWMEYIGYPAMRGMVVPGQTISA</sequence>
<accession>U4TVY0</accession>
<evidence type="ECO:0000313" key="1">
    <source>
        <dbReference type="EMBL" id="ERL66003.1"/>
    </source>
</evidence>
<dbReference type="EMBL" id="KI271584">
    <property type="protein sequence ID" value="ERL66003.1"/>
    <property type="molecule type" value="Genomic_DNA"/>
</dbReference>
<gene>
    <name evidence="1" type="ORF">L248_2079</name>
</gene>
<proteinExistence type="predicted"/>
<dbReference type="AlphaFoldDB" id="U4TVY0"/>
<organism evidence="1 2">
    <name type="scientific">Schleiferilactobacillus shenzhenensis LY-73</name>
    <dbReference type="NCBI Taxonomy" id="1231336"/>
    <lineage>
        <taxon>Bacteria</taxon>
        <taxon>Bacillati</taxon>
        <taxon>Bacillota</taxon>
        <taxon>Bacilli</taxon>
        <taxon>Lactobacillales</taxon>
        <taxon>Lactobacillaceae</taxon>
        <taxon>Schleiferilactobacillus</taxon>
    </lineage>
</organism>
<dbReference type="HOGENOM" id="CLU_2523417_0_0_9"/>
<name>U4TVY0_9LACO</name>
<protein>
    <submittedName>
        <fullName evidence="1">Uncharacterized protein</fullName>
    </submittedName>
</protein>
<dbReference type="STRING" id="1231336.L248_2079"/>